<feature type="domain" description="CN hydrolase" evidence="2">
    <location>
        <begin position="5"/>
        <end position="243"/>
    </location>
</feature>
<dbReference type="GO" id="GO:0050126">
    <property type="term" value="F:N-carbamoylputrescine amidase activity"/>
    <property type="evidence" value="ECO:0007669"/>
    <property type="project" value="TreeGrafter"/>
</dbReference>
<proteinExistence type="predicted"/>
<accession>A0A1M6SAL0</accession>
<dbReference type="STRING" id="1121393.SAMN02745216_03407"/>
<protein>
    <submittedName>
        <fullName evidence="3">N-carbamoylputrescine amidase</fullName>
    </submittedName>
</protein>
<evidence type="ECO:0000313" key="3">
    <source>
        <dbReference type="EMBL" id="SHK41813.1"/>
    </source>
</evidence>
<dbReference type="GO" id="GO:0033388">
    <property type="term" value="P:putrescine biosynthetic process from arginine"/>
    <property type="evidence" value="ECO:0007669"/>
    <property type="project" value="TreeGrafter"/>
</dbReference>
<evidence type="ECO:0000256" key="1">
    <source>
        <dbReference type="ARBA" id="ARBA00022801"/>
    </source>
</evidence>
<dbReference type="CDD" id="cd07585">
    <property type="entry name" value="nitrilase_7"/>
    <property type="match status" value="1"/>
</dbReference>
<dbReference type="EMBL" id="FQZU01000024">
    <property type="protein sequence ID" value="SHK41813.1"/>
    <property type="molecule type" value="Genomic_DNA"/>
</dbReference>
<dbReference type="AlphaFoldDB" id="A0A1M6SAL0"/>
<name>A0A1M6SAL0_9BACT</name>
<gene>
    <name evidence="3" type="ORF">SAMN02745216_03407</name>
</gene>
<dbReference type="SUPFAM" id="SSF56317">
    <property type="entry name" value="Carbon-nitrogen hydrolase"/>
    <property type="match status" value="1"/>
</dbReference>
<dbReference type="Pfam" id="PF00795">
    <property type="entry name" value="CN_hydrolase"/>
    <property type="match status" value="1"/>
</dbReference>
<dbReference type="Proteomes" id="UP000183994">
    <property type="component" value="Unassembled WGS sequence"/>
</dbReference>
<dbReference type="InterPro" id="IPR050345">
    <property type="entry name" value="Aliph_Amidase/BUP"/>
</dbReference>
<dbReference type="RefSeq" id="WP_073477529.1">
    <property type="nucleotide sequence ID" value="NZ_FQZU01000024.1"/>
</dbReference>
<dbReference type="PANTHER" id="PTHR43674">
    <property type="entry name" value="NITRILASE C965.09-RELATED"/>
    <property type="match status" value="1"/>
</dbReference>
<dbReference type="InterPro" id="IPR036526">
    <property type="entry name" value="C-N_Hydrolase_sf"/>
</dbReference>
<keyword evidence="4" id="KW-1185">Reference proteome</keyword>
<sequence length="275" mass="30516">MRKDVRVAAAPMHCPLWESDRNLQVVDAYAKEARSCGAEVLVLPEMTLTGYCASEPLPKALERDGPEYQALAEIARSRRLTVLAGLLEAGPRGNKYATHLACFPDGRVFFHRKTHLSTVEEAWLTPGSELPVFRNSYYAFGIQLCYEAHFPELSTNMALAGAHILFIPHASPRGTPQEKEESWLRHLTARAYDNGLYVAAVNQSGENQAGLSFPGVALVLDPLGRVEARLQGGEGLLIADLRADLINQVRSHRMTSFLSRRRPDVYNAKVLKHNI</sequence>
<dbReference type="PROSITE" id="PS50263">
    <property type="entry name" value="CN_HYDROLASE"/>
    <property type="match status" value="1"/>
</dbReference>
<evidence type="ECO:0000313" key="4">
    <source>
        <dbReference type="Proteomes" id="UP000183994"/>
    </source>
</evidence>
<dbReference type="PANTHER" id="PTHR43674:SF2">
    <property type="entry name" value="BETA-UREIDOPROPIONASE"/>
    <property type="match status" value="1"/>
</dbReference>
<dbReference type="InterPro" id="IPR003010">
    <property type="entry name" value="C-N_Hydrolase"/>
</dbReference>
<evidence type="ECO:0000259" key="2">
    <source>
        <dbReference type="PROSITE" id="PS50263"/>
    </source>
</evidence>
<reference evidence="4" key="1">
    <citation type="submission" date="2016-11" db="EMBL/GenBank/DDBJ databases">
        <authorList>
            <person name="Varghese N."/>
            <person name="Submissions S."/>
        </authorList>
    </citation>
    <scope>NUCLEOTIDE SEQUENCE [LARGE SCALE GENOMIC DNA]</scope>
    <source>
        <strain evidence="4">DSM 16219</strain>
    </source>
</reference>
<dbReference type="Gene3D" id="3.60.110.10">
    <property type="entry name" value="Carbon-nitrogen hydrolase"/>
    <property type="match status" value="1"/>
</dbReference>
<keyword evidence="1" id="KW-0378">Hydrolase</keyword>
<organism evidence="3 4">
    <name type="scientific">Desulfatibacillum alkenivorans DSM 16219</name>
    <dbReference type="NCBI Taxonomy" id="1121393"/>
    <lineage>
        <taxon>Bacteria</taxon>
        <taxon>Pseudomonadati</taxon>
        <taxon>Thermodesulfobacteriota</taxon>
        <taxon>Desulfobacteria</taxon>
        <taxon>Desulfobacterales</taxon>
        <taxon>Desulfatibacillaceae</taxon>
        <taxon>Desulfatibacillum</taxon>
    </lineage>
</organism>